<organism evidence="1 2">
    <name type="scientific">Allacma fusca</name>
    <dbReference type="NCBI Taxonomy" id="39272"/>
    <lineage>
        <taxon>Eukaryota</taxon>
        <taxon>Metazoa</taxon>
        <taxon>Ecdysozoa</taxon>
        <taxon>Arthropoda</taxon>
        <taxon>Hexapoda</taxon>
        <taxon>Collembola</taxon>
        <taxon>Symphypleona</taxon>
        <taxon>Sminthuridae</taxon>
        <taxon>Allacma</taxon>
    </lineage>
</organism>
<protein>
    <submittedName>
        <fullName evidence="1">Uncharacterized protein</fullName>
    </submittedName>
</protein>
<accession>A0A8J2PQ38</accession>
<comment type="caution">
    <text evidence="1">The sequence shown here is derived from an EMBL/GenBank/DDBJ whole genome shotgun (WGS) entry which is preliminary data.</text>
</comment>
<evidence type="ECO:0000313" key="2">
    <source>
        <dbReference type="Proteomes" id="UP000708208"/>
    </source>
</evidence>
<dbReference type="Proteomes" id="UP000708208">
    <property type="component" value="Unassembled WGS sequence"/>
</dbReference>
<dbReference type="EMBL" id="CAJVCH010488773">
    <property type="protein sequence ID" value="CAG7820739.1"/>
    <property type="molecule type" value="Genomic_DNA"/>
</dbReference>
<name>A0A8J2PQ38_9HEXA</name>
<gene>
    <name evidence="1" type="ORF">AFUS01_LOCUS31114</name>
</gene>
<keyword evidence="2" id="KW-1185">Reference proteome</keyword>
<proteinExistence type="predicted"/>
<dbReference type="AlphaFoldDB" id="A0A8J2PQ38"/>
<evidence type="ECO:0000313" key="1">
    <source>
        <dbReference type="EMBL" id="CAG7820739.1"/>
    </source>
</evidence>
<sequence>MCSTPKLTEEIQECIGTVLTSAPCSYANNPLLTKSTWLANLCLLQLPLVHRLESFQSRVVNCSQGY</sequence>
<reference evidence="1" key="1">
    <citation type="submission" date="2021-06" db="EMBL/GenBank/DDBJ databases">
        <authorList>
            <person name="Hodson N. C."/>
            <person name="Mongue J. A."/>
            <person name="Jaron S. K."/>
        </authorList>
    </citation>
    <scope>NUCLEOTIDE SEQUENCE</scope>
</reference>